<dbReference type="Gene3D" id="3.40.50.1820">
    <property type="entry name" value="alpha/beta hydrolase"/>
    <property type="match status" value="1"/>
</dbReference>
<reference evidence="6 7" key="1">
    <citation type="submission" date="2020-06" db="EMBL/GenBank/DDBJ databases">
        <title>Nonomuraea sp. SMC257, a novel actinomycete isolated from soil.</title>
        <authorList>
            <person name="Chanama M."/>
        </authorList>
    </citation>
    <scope>NUCLEOTIDE SEQUENCE [LARGE SCALE GENOMIC DNA]</scope>
    <source>
        <strain evidence="6 7">SMC257</strain>
    </source>
</reference>
<feature type="domain" description="Peptidase S33 tripeptidyl aminopeptidase-like C-terminal" evidence="5">
    <location>
        <begin position="418"/>
        <end position="511"/>
    </location>
</feature>
<dbReference type="Pfam" id="PF08386">
    <property type="entry name" value="Abhydrolase_4"/>
    <property type="match status" value="1"/>
</dbReference>
<evidence type="ECO:0000256" key="4">
    <source>
        <dbReference type="SAM" id="SignalP"/>
    </source>
</evidence>
<dbReference type="PROSITE" id="PS51257">
    <property type="entry name" value="PROKAR_LIPOPROTEIN"/>
    <property type="match status" value="1"/>
</dbReference>
<proteinExistence type="inferred from homology"/>
<keyword evidence="3 6" id="KW-0378">Hydrolase</keyword>
<protein>
    <submittedName>
        <fullName evidence="6">Alpha/beta fold hydrolase</fullName>
    </submittedName>
</protein>
<keyword evidence="7" id="KW-1185">Reference proteome</keyword>
<evidence type="ECO:0000313" key="6">
    <source>
        <dbReference type="EMBL" id="NUW37440.1"/>
    </source>
</evidence>
<dbReference type="SUPFAM" id="SSF53474">
    <property type="entry name" value="alpha/beta-Hydrolases"/>
    <property type="match status" value="1"/>
</dbReference>
<accession>A0A7Y6IFP3</accession>
<dbReference type="Proteomes" id="UP000586042">
    <property type="component" value="Unassembled WGS sequence"/>
</dbReference>
<evidence type="ECO:0000256" key="2">
    <source>
        <dbReference type="ARBA" id="ARBA00022729"/>
    </source>
</evidence>
<comment type="similarity">
    <text evidence="1">Belongs to the peptidase S33 family.</text>
</comment>
<evidence type="ECO:0000259" key="5">
    <source>
        <dbReference type="Pfam" id="PF08386"/>
    </source>
</evidence>
<dbReference type="InterPro" id="IPR051601">
    <property type="entry name" value="Serine_prot/Carboxylest_S33"/>
</dbReference>
<dbReference type="EMBL" id="JABWGN010000020">
    <property type="protein sequence ID" value="NUW37440.1"/>
    <property type="molecule type" value="Genomic_DNA"/>
</dbReference>
<evidence type="ECO:0000313" key="7">
    <source>
        <dbReference type="Proteomes" id="UP000586042"/>
    </source>
</evidence>
<dbReference type="GO" id="GO:0016787">
    <property type="term" value="F:hydrolase activity"/>
    <property type="evidence" value="ECO:0007669"/>
    <property type="project" value="UniProtKB-KW"/>
</dbReference>
<sequence>MGMKKTALVSALCLTALAGCAGPTGAATGSTTAKTDARTTARTNAATGAAGTAGAALGSAAIAWKTCTGLTGPDGKPAAPDPTLQCGTLAVPLDYSRPGGRRIDLALIRVKATGDRLGSLVFNFGGPGGSGVDTLAMAARAFAALGTRYDLVSFDPRGVERSAGVRCGGDVEAILNATDGAGGDKAVRRFVAACRKDSGKVLPHVGTVDAARDMDRIRAALGDAKLNYFGLSYGTQLGAVYATHFPKNTGRIVLDAAYDPSGTFADRAVIQATGFATSFAAFAEDCVAKGCDLGQDPAAVKKTVETFVDGLRDKPLKVGKRTLTHALGQLGVITPLYAKATWPALEQAVAAAVKGDGAMLLALADTYTGRRADGTYATMLTSMQAITCADTSERPTPAQAAAINRKIKKIFPVLATNGTVPPCAHWPVPGDNAAKRIDATGSAPIMVVGAKGDPATPYRWAVSLTARLRTGSLLTYEGEGHGAYLSGSACVAQHVNTYLLTGKLPPRDTSCPAA</sequence>
<dbReference type="PANTHER" id="PTHR43248">
    <property type="entry name" value="2-SUCCINYL-6-HYDROXY-2,4-CYCLOHEXADIENE-1-CARBOXYLATE SYNTHASE"/>
    <property type="match status" value="1"/>
</dbReference>
<dbReference type="InterPro" id="IPR013595">
    <property type="entry name" value="Pept_S33_TAP-like_C"/>
</dbReference>
<name>A0A7Y6IFP3_9ACTN</name>
<feature type="signal peptide" evidence="4">
    <location>
        <begin position="1"/>
        <end position="26"/>
    </location>
</feature>
<gene>
    <name evidence="6" type="ORF">HTZ77_39485</name>
</gene>
<evidence type="ECO:0000256" key="3">
    <source>
        <dbReference type="ARBA" id="ARBA00022801"/>
    </source>
</evidence>
<feature type="chain" id="PRO_5031116048" evidence="4">
    <location>
        <begin position="27"/>
        <end position="514"/>
    </location>
</feature>
<evidence type="ECO:0000256" key="1">
    <source>
        <dbReference type="ARBA" id="ARBA00010088"/>
    </source>
</evidence>
<dbReference type="AlphaFoldDB" id="A0A7Y6IFP3"/>
<organism evidence="6 7">
    <name type="scientific">Nonomuraea montanisoli</name>
    <dbReference type="NCBI Taxonomy" id="2741721"/>
    <lineage>
        <taxon>Bacteria</taxon>
        <taxon>Bacillati</taxon>
        <taxon>Actinomycetota</taxon>
        <taxon>Actinomycetes</taxon>
        <taxon>Streptosporangiales</taxon>
        <taxon>Streptosporangiaceae</taxon>
        <taxon>Nonomuraea</taxon>
    </lineage>
</organism>
<dbReference type="InterPro" id="IPR029058">
    <property type="entry name" value="AB_hydrolase_fold"/>
</dbReference>
<dbReference type="PANTHER" id="PTHR43248:SF29">
    <property type="entry name" value="TRIPEPTIDYL AMINOPEPTIDASE"/>
    <property type="match status" value="1"/>
</dbReference>
<keyword evidence="2 4" id="KW-0732">Signal</keyword>
<comment type="caution">
    <text evidence="6">The sequence shown here is derived from an EMBL/GenBank/DDBJ whole genome shotgun (WGS) entry which is preliminary data.</text>
</comment>